<evidence type="ECO:0000313" key="7">
    <source>
        <dbReference type="EMBL" id="KAG0562366.1"/>
    </source>
</evidence>
<feature type="transmembrane region" description="Helical" evidence="6">
    <location>
        <begin position="469"/>
        <end position="488"/>
    </location>
</feature>
<dbReference type="GO" id="GO:0071916">
    <property type="term" value="F:dipeptide transmembrane transporter activity"/>
    <property type="evidence" value="ECO:0007669"/>
    <property type="project" value="InterPro"/>
</dbReference>
<dbReference type="GO" id="GO:0042937">
    <property type="term" value="F:tripeptide transmembrane transporter activity"/>
    <property type="evidence" value="ECO:0007669"/>
    <property type="project" value="InterPro"/>
</dbReference>
<dbReference type="SUPFAM" id="SSF103473">
    <property type="entry name" value="MFS general substrate transporter"/>
    <property type="match status" value="1"/>
</dbReference>
<protein>
    <submittedName>
        <fullName evidence="7">Uncharacterized protein</fullName>
    </submittedName>
</protein>
<feature type="transmembrane region" description="Helical" evidence="6">
    <location>
        <begin position="258"/>
        <end position="278"/>
    </location>
</feature>
<accession>A0A8T0GRS8</accession>
<gene>
    <name evidence="7" type="ORF">KC19_9G140500</name>
</gene>
<dbReference type="InterPro" id="IPR000109">
    <property type="entry name" value="POT_fam"/>
</dbReference>
<comment type="caution">
    <text evidence="7">The sequence shown here is derived from an EMBL/GenBank/DDBJ whole genome shotgun (WGS) entry which is preliminary data.</text>
</comment>
<feature type="transmembrane region" description="Helical" evidence="6">
    <location>
        <begin position="388"/>
        <end position="409"/>
    </location>
</feature>
<keyword evidence="4 6" id="KW-1133">Transmembrane helix</keyword>
<evidence type="ECO:0000256" key="6">
    <source>
        <dbReference type="SAM" id="Phobius"/>
    </source>
</evidence>
<feature type="transmembrane region" description="Helical" evidence="6">
    <location>
        <begin position="147"/>
        <end position="168"/>
    </location>
</feature>
<evidence type="ECO:0000256" key="1">
    <source>
        <dbReference type="ARBA" id="ARBA00004141"/>
    </source>
</evidence>
<feature type="transmembrane region" description="Helical" evidence="6">
    <location>
        <begin position="509"/>
        <end position="529"/>
    </location>
</feature>
<feature type="transmembrane region" description="Helical" evidence="6">
    <location>
        <begin position="76"/>
        <end position="95"/>
    </location>
</feature>
<feature type="transmembrane region" description="Helical" evidence="6">
    <location>
        <begin position="115"/>
        <end position="135"/>
    </location>
</feature>
<keyword evidence="3 6" id="KW-0812">Transmembrane</keyword>
<name>A0A8T0GRS8_CERPU</name>
<evidence type="ECO:0000256" key="4">
    <source>
        <dbReference type="ARBA" id="ARBA00022989"/>
    </source>
</evidence>
<dbReference type="Gene3D" id="1.20.1250.20">
    <property type="entry name" value="MFS general substrate transporter like domains"/>
    <property type="match status" value="1"/>
</dbReference>
<feature type="transmembrane region" description="Helical" evidence="6">
    <location>
        <begin position="188"/>
        <end position="208"/>
    </location>
</feature>
<dbReference type="EMBL" id="CM026430">
    <property type="protein sequence ID" value="KAG0562367.1"/>
    <property type="molecule type" value="Genomic_DNA"/>
</dbReference>
<evidence type="ECO:0000313" key="8">
    <source>
        <dbReference type="Proteomes" id="UP000822688"/>
    </source>
</evidence>
<dbReference type="GO" id="GO:0016020">
    <property type="term" value="C:membrane"/>
    <property type="evidence" value="ECO:0007669"/>
    <property type="project" value="UniProtKB-SubCell"/>
</dbReference>
<comment type="subcellular location">
    <subcellularLocation>
        <location evidence="1">Membrane</location>
        <topology evidence="1">Multi-pass membrane protein</topology>
    </subcellularLocation>
</comment>
<dbReference type="Proteomes" id="UP000822688">
    <property type="component" value="Chromosome 9"/>
</dbReference>
<comment type="similarity">
    <text evidence="2">Belongs to the major facilitator superfamily. Proton-dependent oligopeptide transporter (POT/PTR) (TC 2.A.17) family.</text>
</comment>
<dbReference type="CDD" id="cd17417">
    <property type="entry name" value="MFS_NPF5"/>
    <property type="match status" value="1"/>
</dbReference>
<feature type="transmembrane region" description="Helical" evidence="6">
    <location>
        <begin position="430"/>
        <end position="449"/>
    </location>
</feature>
<evidence type="ECO:0000256" key="5">
    <source>
        <dbReference type="ARBA" id="ARBA00023136"/>
    </source>
</evidence>
<dbReference type="EMBL" id="CM026430">
    <property type="protein sequence ID" value="KAG0562366.1"/>
    <property type="molecule type" value="Genomic_DNA"/>
</dbReference>
<dbReference type="AlphaFoldDB" id="A0A8T0GRS8"/>
<proteinExistence type="inferred from homology"/>
<evidence type="ECO:0000256" key="3">
    <source>
        <dbReference type="ARBA" id="ARBA00022692"/>
    </source>
</evidence>
<keyword evidence="5 6" id="KW-0472">Membrane</keyword>
<feature type="transmembrane region" description="Helical" evidence="6">
    <location>
        <begin position="594"/>
        <end position="616"/>
    </location>
</feature>
<dbReference type="InterPro" id="IPR036259">
    <property type="entry name" value="MFS_trans_sf"/>
</dbReference>
<dbReference type="PANTHER" id="PTHR11654">
    <property type="entry name" value="OLIGOPEPTIDE TRANSPORTER-RELATED"/>
    <property type="match status" value="1"/>
</dbReference>
<feature type="transmembrane region" description="Helical" evidence="6">
    <location>
        <begin position="229"/>
        <end position="252"/>
    </location>
</feature>
<feature type="transmembrane region" description="Helical" evidence="6">
    <location>
        <begin position="549"/>
        <end position="573"/>
    </location>
</feature>
<sequence>MRIMCLGHSSAYYFTANDHFTMETSSLAAPLTTKLKECHIEETYFYEGCITDVSRDGTVDYRGRPADKATSGRWKAVSFIMGAVVLERLAYYGIASNLISYLTNNLHEGSAEAVTNVWIWGGVAWLLPLLGGFVADSFLGRYWTITYSLLIYVVGMIFLTVTVSVPGLKPPECITNLSCEPASKFQVRTFYIALYVVAVGVGGIKPCFSSLGADQFEEEDKKERFMKHSYFNYWWVAVTGGSFLALTVLVYLEDHVGYGWGYGIPTVGLAIAFAVFLLGTRTYRYKVPKGSPLTQVACVLVAALRNINIQVPSDPSLLHEVVLPLKRNLRHTENLRFLDKAATTVTDHSTDDDDLKQSIKEGTPLIENKWRLCTVTEVEEVKLLARVIPVWFTTLVFMVTVQQMSTFFLRQGISMDQSMGPNFKIPPASLELACVATALILIPLYDQYIVPYVRRFTGNERGFSLLQRLGVGLVITIFGMAVAASVEMRRLKVIKNNGLEYSELPIPMSVFWLVPQYSIMGIAQVFAYMGQLEFFYDQVPDDMQTIGTALFTSNTGVAHFVCASILQLVTSMTGRWSGQPWIVSNINQSRLDKYYWMLTVLSALNFVAFFLVSLGYTYKTAEPREPEHNKVVHVEPLLID</sequence>
<evidence type="ECO:0000256" key="2">
    <source>
        <dbReference type="ARBA" id="ARBA00005982"/>
    </source>
</evidence>
<keyword evidence="8" id="KW-1185">Reference proteome</keyword>
<dbReference type="InterPro" id="IPR044739">
    <property type="entry name" value="NRT1/PTR"/>
</dbReference>
<dbReference type="Pfam" id="PF00854">
    <property type="entry name" value="PTR2"/>
    <property type="match status" value="1"/>
</dbReference>
<organism evidence="7 8">
    <name type="scientific">Ceratodon purpureus</name>
    <name type="common">Fire moss</name>
    <name type="synonym">Dicranum purpureum</name>
    <dbReference type="NCBI Taxonomy" id="3225"/>
    <lineage>
        <taxon>Eukaryota</taxon>
        <taxon>Viridiplantae</taxon>
        <taxon>Streptophyta</taxon>
        <taxon>Embryophyta</taxon>
        <taxon>Bryophyta</taxon>
        <taxon>Bryophytina</taxon>
        <taxon>Bryopsida</taxon>
        <taxon>Dicranidae</taxon>
        <taxon>Pseudoditrichales</taxon>
        <taxon>Ditrichaceae</taxon>
        <taxon>Ceratodon</taxon>
    </lineage>
</organism>
<reference evidence="7" key="1">
    <citation type="submission" date="2020-06" db="EMBL/GenBank/DDBJ databases">
        <title>WGS assembly of Ceratodon purpureus strain R40.</title>
        <authorList>
            <person name="Carey S.B."/>
            <person name="Jenkins J."/>
            <person name="Shu S."/>
            <person name="Lovell J.T."/>
            <person name="Sreedasyam A."/>
            <person name="Maumus F."/>
            <person name="Tiley G.P."/>
            <person name="Fernandez-Pozo N."/>
            <person name="Barry K."/>
            <person name="Chen C."/>
            <person name="Wang M."/>
            <person name="Lipzen A."/>
            <person name="Daum C."/>
            <person name="Saski C.A."/>
            <person name="Payton A.C."/>
            <person name="Mcbreen J.C."/>
            <person name="Conrad R.E."/>
            <person name="Kollar L.M."/>
            <person name="Olsson S."/>
            <person name="Huttunen S."/>
            <person name="Landis J.B."/>
            <person name="Wickett N.J."/>
            <person name="Johnson M.G."/>
            <person name="Rensing S.A."/>
            <person name="Grimwood J."/>
            <person name="Schmutz J."/>
            <person name="Mcdaniel S.F."/>
        </authorList>
    </citation>
    <scope>NUCLEOTIDE SEQUENCE</scope>
    <source>
        <strain evidence="7">R40</strain>
    </source>
</reference>